<protein>
    <submittedName>
        <fullName evidence="2">Uncharacterized protein LOC105133527</fullName>
    </submittedName>
</protein>
<accession>A0AAJ6UUI8</accession>
<dbReference type="Proteomes" id="UP000694918">
    <property type="component" value="Unplaced"/>
</dbReference>
<keyword evidence="1" id="KW-1185">Reference proteome</keyword>
<evidence type="ECO:0000313" key="1">
    <source>
        <dbReference type="Proteomes" id="UP000694918"/>
    </source>
</evidence>
<gene>
    <name evidence="2" type="primary">LOC105133527</name>
</gene>
<organism evidence="1 2">
    <name type="scientific">Populus euphratica</name>
    <name type="common">Euphrates poplar</name>
    <dbReference type="NCBI Taxonomy" id="75702"/>
    <lineage>
        <taxon>Eukaryota</taxon>
        <taxon>Viridiplantae</taxon>
        <taxon>Streptophyta</taxon>
        <taxon>Embryophyta</taxon>
        <taxon>Tracheophyta</taxon>
        <taxon>Spermatophyta</taxon>
        <taxon>Magnoliopsida</taxon>
        <taxon>eudicotyledons</taxon>
        <taxon>Gunneridae</taxon>
        <taxon>Pentapetalae</taxon>
        <taxon>rosids</taxon>
        <taxon>fabids</taxon>
        <taxon>Malpighiales</taxon>
        <taxon>Salicaceae</taxon>
        <taxon>Saliceae</taxon>
        <taxon>Populus</taxon>
    </lineage>
</organism>
<proteinExistence type="predicted"/>
<reference evidence="2" key="1">
    <citation type="submission" date="2025-08" db="UniProtKB">
        <authorList>
            <consortium name="RefSeq"/>
        </authorList>
    </citation>
    <scope>IDENTIFICATION</scope>
</reference>
<dbReference type="GeneID" id="105133527"/>
<dbReference type="AlphaFoldDB" id="A0AAJ6UUI8"/>
<sequence>MPAWTSWPSKRRLYALSSRTGKRCSLAKSQIIVRQLEIYFLTGSLPPIIKNQNLASWLEAYPLTMKMFEYRSKLNSRARSHICHRSIRDSFGVYTAASRLKAAGASRSQFL</sequence>
<evidence type="ECO:0000313" key="2">
    <source>
        <dbReference type="RefSeq" id="XP_011035863.1"/>
    </source>
</evidence>
<name>A0AAJ6UUI8_POPEU</name>
<dbReference type="RefSeq" id="XP_011035863.1">
    <property type="nucleotide sequence ID" value="XM_011037561.1"/>
</dbReference>
<dbReference type="KEGG" id="peu:105133527"/>